<comment type="caution">
    <text evidence="1">The sequence shown here is derived from an EMBL/GenBank/DDBJ whole genome shotgun (WGS) entry which is preliminary data.</text>
</comment>
<sequence>MSAVKTLLMVVGLYLAYWTVRAIYRIYFHPLSRYPGSKIAAASSAWYEWYWNFHRTGELLFEIERQHQRHGPVIRIGPEDLHVNDPEIFQDVTRVGSRFLKDAKFYNFITFPGTSIGETDPVAHRIRRQVLTPAFSPNRVQELAPFVKKQADKLMSRFKVFATSSTPVNFNAASKAFTMDVISKILFGQEVGCLDEKDFRNDFVRYIREAFEMGWTATAFPTLTKFSLSIPVWISKKIFPIPIMIFKEKCMDLVDSYLERRNNSSPESFPEDTMSVVIDMVIDPAAAKGHIVPTSDQLSEEIIMLLSAGNDTTSDALIIGIYQICRHPEVLGRLEDELTKAFPNIEDTDAINYENTKDLSFLNAVIKEILRISNPLPGRLPRVVPHDGYKMYEHHVPAGTALNFSIHLLNRHPDIWSNPTHFNPDRWLQPDSTKLDKHMATFYNGTRQCLGKHLAWCEMYIIIANLFRRFHLTIHDTTDADMAWVDLLLVHFQGKPFQLLLMQKES</sequence>
<evidence type="ECO:0000313" key="1">
    <source>
        <dbReference type="EMBL" id="KAF2473016.1"/>
    </source>
</evidence>
<reference evidence="1" key="1">
    <citation type="journal article" date="2020" name="Stud. Mycol.">
        <title>101 Dothideomycetes genomes: a test case for predicting lifestyles and emergence of pathogens.</title>
        <authorList>
            <person name="Haridas S."/>
            <person name="Albert R."/>
            <person name="Binder M."/>
            <person name="Bloem J."/>
            <person name="Labutti K."/>
            <person name="Salamov A."/>
            <person name="Andreopoulos B."/>
            <person name="Baker S."/>
            <person name="Barry K."/>
            <person name="Bills G."/>
            <person name="Bluhm B."/>
            <person name="Cannon C."/>
            <person name="Castanera R."/>
            <person name="Culley D."/>
            <person name="Daum C."/>
            <person name="Ezra D."/>
            <person name="Gonzalez J."/>
            <person name="Henrissat B."/>
            <person name="Kuo A."/>
            <person name="Liang C."/>
            <person name="Lipzen A."/>
            <person name="Lutzoni F."/>
            <person name="Magnuson J."/>
            <person name="Mondo S."/>
            <person name="Nolan M."/>
            <person name="Ohm R."/>
            <person name="Pangilinan J."/>
            <person name="Park H.-J."/>
            <person name="Ramirez L."/>
            <person name="Alfaro M."/>
            <person name="Sun H."/>
            <person name="Tritt A."/>
            <person name="Yoshinaga Y."/>
            <person name="Zwiers L.-H."/>
            <person name="Turgeon B."/>
            <person name="Goodwin S."/>
            <person name="Spatafora J."/>
            <person name="Crous P."/>
            <person name="Grigoriev I."/>
        </authorList>
    </citation>
    <scope>NUCLEOTIDE SEQUENCE</scope>
    <source>
        <strain evidence="1">ATCC 200398</strain>
    </source>
</reference>
<dbReference type="Proteomes" id="UP000799755">
    <property type="component" value="Unassembled WGS sequence"/>
</dbReference>
<dbReference type="EMBL" id="MU003501">
    <property type="protein sequence ID" value="KAF2473016.1"/>
    <property type="molecule type" value="Genomic_DNA"/>
</dbReference>
<name>A0ACB6R3K7_9PLEO</name>
<organism evidence="1 2">
    <name type="scientific">Lindgomyces ingoldianus</name>
    <dbReference type="NCBI Taxonomy" id="673940"/>
    <lineage>
        <taxon>Eukaryota</taxon>
        <taxon>Fungi</taxon>
        <taxon>Dikarya</taxon>
        <taxon>Ascomycota</taxon>
        <taxon>Pezizomycotina</taxon>
        <taxon>Dothideomycetes</taxon>
        <taxon>Pleosporomycetidae</taxon>
        <taxon>Pleosporales</taxon>
        <taxon>Lindgomycetaceae</taxon>
        <taxon>Lindgomyces</taxon>
    </lineage>
</organism>
<proteinExistence type="predicted"/>
<accession>A0ACB6R3K7</accession>
<keyword evidence="2" id="KW-1185">Reference proteome</keyword>
<evidence type="ECO:0000313" key="2">
    <source>
        <dbReference type="Proteomes" id="UP000799755"/>
    </source>
</evidence>
<gene>
    <name evidence="1" type="ORF">BDR25DRAFT_258608</name>
</gene>
<protein>
    <submittedName>
        <fullName evidence="1">Cytochrome P450</fullName>
    </submittedName>
</protein>